<gene>
    <name evidence="6" type="primary">FAM193A</name>
</gene>
<evidence type="ECO:0000259" key="5">
    <source>
        <dbReference type="Pfam" id="PF15914"/>
    </source>
</evidence>
<feature type="compositionally biased region" description="Low complexity" evidence="4">
    <location>
        <begin position="943"/>
        <end position="961"/>
    </location>
</feature>
<protein>
    <submittedName>
        <fullName evidence="6">Family with sequence similarity 193 member A</fullName>
    </submittedName>
</protein>
<evidence type="ECO:0000256" key="3">
    <source>
        <dbReference type="ARBA" id="ARBA00023054"/>
    </source>
</evidence>
<feature type="region of interest" description="Disordered" evidence="4">
    <location>
        <begin position="528"/>
        <end position="552"/>
    </location>
</feature>
<organism evidence="6 7">
    <name type="scientific">Terrapene triunguis</name>
    <name type="common">Three-toed box turtle</name>
    <dbReference type="NCBI Taxonomy" id="2587831"/>
    <lineage>
        <taxon>Eukaryota</taxon>
        <taxon>Metazoa</taxon>
        <taxon>Chordata</taxon>
        <taxon>Craniata</taxon>
        <taxon>Vertebrata</taxon>
        <taxon>Euteleostomi</taxon>
        <taxon>Archelosauria</taxon>
        <taxon>Testudinata</taxon>
        <taxon>Testudines</taxon>
        <taxon>Cryptodira</taxon>
        <taxon>Durocryptodira</taxon>
        <taxon>Testudinoidea</taxon>
        <taxon>Emydidae</taxon>
        <taxon>Terrapene</taxon>
    </lineage>
</organism>
<feature type="compositionally biased region" description="Low complexity" evidence="4">
    <location>
        <begin position="535"/>
        <end position="547"/>
    </location>
</feature>
<feature type="region of interest" description="Disordered" evidence="4">
    <location>
        <begin position="1134"/>
        <end position="1157"/>
    </location>
</feature>
<evidence type="ECO:0000256" key="4">
    <source>
        <dbReference type="SAM" id="MobiDB-lite"/>
    </source>
</evidence>
<name>A0A674I501_9SAUR</name>
<dbReference type="RefSeq" id="XP_024054327.2">
    <property type="nucleotide sequence ID" value="XM_024198559.2"/>
</dbReference>
<dbReference type="Proteomes" id="UP000472274">
    <property type="component" value="Unplaced"/>
</dbReference>
<feature type="compositionally biased region" description="Polar residues" evidence="4">
    <location>
        <begin position="676"/>
        <end position="685"/>
    </location>
</feature>
<dbReference type="GeneTree" id="ENSGT00390000000973"/>
<dbReference type="PANTHER" id="PTHR15109">
    <property type="entry name" value="AGAP004327-PA"/>
    <property type="match status" value="1"/>
</dbReference>
<sequence>MSPADAKRGAKRRKNKRGGGLGSTGGPGPSGGGGGGAGGLSKSGAASASAALRAPAQAVAATPSVVGGLLTAPATATGNGALSGGAGGAGAGHGEVSLNGTQFTDSSVGSEFTGVSQTPFTFGLGQRAPYTTGEHCLLCRSERKDTLLSESGIKNSSKTALSTSPKANSMLHLPLWVCPDCRRTVEKEERHATLEQSLVSQDFLLHMPLGNSGSQQESVGGGRITVGAQTVPSADLSNSSPSDVACNCEACNERRLCERDPYQLYQRLEQQAREYVLEMKVRLLRHLSLGSKVASTLSIPGPPQAHQFISLLLEEYSALCQAACTISTFLVTLENEHLKKFQVTWELHNKHLFENLVFSEPLLQNSLPTLVSQLRLGTTHDSCSEDMYSTLLQRYHQLEQEMGQVAEAWLECQKKIDDYVDEQMAMKTKQRMLKEDWEFFKQRRFIEEQLNNKKALAGENNFTDTMRHMLSSRLSMPDCPNCNYRRRCTCDDCSLSHILTCGIMDSPITDDIHINQLPLQIDSAPDYLSEIRPPSMSSASSESGSSSPITIQQHPRLILTDNGSAPTFGSDDEDVAPLSAKFADIYPLNNYDDAEVVANMNGIHSELNGGGENMALKDESPQVSSTSSSSSEADDEEADGESSGEPPGTQKDEITLGKRTLRKDEAKMDSPPPSYPSQQADQGPNTCECHVCKQEASGLTASVLAAGRLPAGHQFVNPEKPAHPALHLYPHIHGHVPLHTIPHLPRPLIHPTLYTASPFTHNKALPPAPVQNHTNKHQVFNASLQDHIYPSCFGSTPDWNSSKFISLWGSEMMNDKNWNPATFLPDTLPGSDLLAPALSEIRPEALPATSSNEATAVTDSKEKKNAAKKKCLYNFQDAFMEANKVVMATSSATSSVSCTATTVQSSSNQFKVSSKRPSSIGEVFHNINKEDHRHSAPVAPRNSPTSLASLPSLSPAALSPATTPHIPNLAAPSFPKTAATAPGFVDPHSGLCPSTVAPPTSTTNSSVSAPPSVCSDPDCEGHRCENSNTYDHQQYDGEESQDEDSCSEHSSSTSTSTNQKEGKYCDCCYCEFFGHGGPPAAPTSRNYAEMREKLRLRLTKRKEEQPKKPDQISERESVVDHRKVEDLLQFINSSETKPVSSSRAAKRARHKQRKLEEKARLEAEAKEREHHQLLEEQRRREEEEEERLKQELQRLQELQQLQAVKKKKKDRTSKDCQKMEMLTRNCQAVKESIPNPPEDIQNGILEQSEKVETSSSSLSRHVNHVEQRPIPEMVCELSDPTNTRDSKLLFQKEMSVKQHEPLSFLFDIMHHHKEGNSKQKLKQINKPCAEQMKKPAESPKATEIQSKTRNQIESKVKAAELPLLAEPKKEEKKTSSNNNKKQLNHLKEEKTPVVSESPSPSEQQQNNKLILAESPQPKGKNKKNKKKKGDKVNNSIDDVFLPKDIDLDSVEMDETEREVEYFKRFCLDSARQTRQRLSINWSNFSLKKTTFAAH</sequence>
<feature type="region of interest" description="Disordered" evidence="4">
    <location>
        <begin position="1030"/>
        <end position="1061"/>
    </location>
</feature>
<keyword evidence="2" id="KW-0597">Phosphoprotein</keyword>
<evidence type="ECO:0000313" key="7">
    <source>
        <dbReference type="Proteomes" id="UP000472274"/>
    </source>
</evidence>
<feature type="compositionally biased region" description="Basic residues" evidence="4">
    <location>
        <begin position="1419"/>
        <end position="1429"/>
    </location>
</feature>
<feature type="compositionally biased region" description="Low complexity" evidence="4">
    <location>
        <begin position="1392"/>
        <end position="1405"/>
    </location>
</feature>
<dbReference type="InterPro" id="IPR029717">
    <property type="entry name" value="FAM193"/>
</dbReference>
<dbReference type="GeneID" id="112105679"/>
<dbReference type="InterPro" id="IPR031802">
    <property type="entry name" value="FAM193_C"/>
</dbReference>
<accession>A0A674I501</accession>
<feature type="region of interest" description="Disordered" evidence="4">
    <location>
        <begin position="609"/>
        <end position="686"/>
    </location>
</feature>
<dbReference type="PANTHER" id="PTHR15109:SF2">
    <property type="entry name" value="PROTEIN FAM193A"/>
    <property type="match status" value="1"/>
</dbReference>
<feature type="region of interest" description="Disordered" evidence="4">
    <location>
        <begin position="928"/>
        <end position="961"/>
    </location>
</feature>
<evidence type="ECO:0000256" key="1">
    <source>
        <dbReference type="ARBA" id="ARBA00009689"/>
    </source>
</evidence>
<feature type="domain" description="FAM193 C-terminal" evidence="5">
    <location>
        <begin position="1437"/>
        <end position="1493"/>
    </location>
</feature>
<feature type="region of interest" description="Disordered" evidence="4">
    <location>
        <begin position="1330"/>
        <end position="1435"/>
    </location>
</feature>
<feature type="compositionally biased region" description="Basic residues" evidence="4">
    <location>
        <begin position="1144"/>
        <end position="1153"/>
    </location>
</feature>
<feature type="compositionally biased region" description="Acidic residues" evidence="4">
    <location>
        <begin position="1036"/>
        <end position="1045"/>
    </location>
</feature>
<keyword evidence="7" id="KW-1185">Reference proteome</keyword>
<proteinExistence type="inferred from homology"/>
<feature type="compositionally biased region" description="Acidic residues" evidence="4">
    <location>
        <begin position="632"/>
        <end position="642"/>
    </location>
</feature>
<dbReference type="Ensembl" id="ENSTMTT00000003029.1">
    <property type="protein sequence ID" value="ENSTMTP00000002914.1"/>
    <property type="gene ID" value="ENSTMTG00000002228.1"/>
</dbReference>
<feature type="compositionally biased region" description="Basic and acidic residues" evidence="4">
    <location>
        <begin position="650"/>
        <end position="668"/>
    </location>
</feature>
<feature type="region of interest" description="Disordered" evidence="4">
    <location>
        <begin position="1098"/>
        <end position="1118"/>
    </location>
</feature>
<reference evidence="6" key="1">
    <citation type="submission" date="2025-08" db="UniProtKB">
        <authorList>
            <consortium name="Ensembl"/>
        </authorList>
    </citation>
    <scope>IDENTIFICATION</scope>
</reference>
<feature type="region of interest" description="Disordered" evidence="4">
    <location>
        <begin position="1"/>
        <end position="43"/>
    </location>
</feature>
<evidence type="ECO:0000256" key="2">
    <source>
        <dbReference type="ARBA" id="ARBA00022553"/>
    </source>
</evidence>
<keyword evidence="3" id="KW-0175">Coiled coil</keyword>
<dbReference type="CTD" id="8603"/>
<feature type="compositionally biased region" description="Low complexity" evidence="4">
    <location>
        <begin position="1048"/>
        <end position="1057"/>
    </location>
</feature>
<evidence type="ECO:0000313" key="6">
    <source>
        <dbReference type="Ensembl" id="ENSTMTP00000002914.1"/>
    </source>
</evidence>
<feature type="compositionally biased region" description="Gly residues" evidence="4">
    <location>
        <begin position="18"/>
        <end position="41"/>
    </location>
</feature>
<dbReference type="Pfam" id="PF15914">
    <property type="entry name" value="FAM193_C"/>
    <property type="match status" value="1"/>
</dbReference>
<comment type="similarity">
    <text evidence="1">Belongs to the FAM193 family.</text>
</comment>
<reference evidence="6" key="2">
    <citation type="submission" date="2025-09" db="UniProtKB">
        <authorList>
            <consortium name="Ensembl"/>
        </authorList>
    </citation>
    <scope>IDENTIFICATION</scope>
</reference>